<dbReference type="GO" id="GO:0005938">
    <property type="term" value="C:cell cortex"/>
    <property type="evidence" value="ECO:0007669"/>
    <property type="project" value="TreeGrafter"/>
</dbReference>
<dbReference type="EMBL" id="JAEPRB010000091">
    <property type="protein sequence ID" value="KAG2222115.1"/>
    <property type="molecule type" value="Genomic_DNA"/>
</dbReference>
<keyword evidence="3" id="KW-0963">Cytoplasm</keyword>
<dbReference type="AlphaFoldDB" id="A0A8H7S3P1"/>
<keyword evidence="4 7" id="KW-0009">Actin-binding</keyword>
<name>A0A8H7S3P1_9FUNG</name>
<reference evidence="8 9" key="1">
    <citation type="submission" date="2020-12" db="EMBL/GenBank/DDBJ databases">
        <title>Metabolic potential, ecology and presence of endohyphal bacteria is reflected in genomic diversity of Mucoromycotina.</title>
        <authorList>
            <person name="Muszewska A."/>
            <person name="Okrasinska A."/>
            <person name="Steczkiewicz K."/>
            <person name="Drgas O."/>
            <person name="Orlowska M."/>
            <person name="Perlinska-Lenart U."/>
            <person name="Aleksandrzak-Piekarczyk T."/>
            <person name="Szatraj K."/>
            <person name="Zielenkiewicz U."/>
            <person name="Pilsyk S."/>
            <person name="Malc E."/>
            <person name="Mieczkowski P."/>
            <person name="Kruszewska J.S."/>
            <person name="Biernat P."/>
            <person name="Pawlowska J."/>
        </authorList>
    </citation>
    <scope>NUCLEOTIDE SEQUENCE [LARGE SCALE GENOMIC DNA]</scope>
    <source>
        <strain evidence="8 9">CBS 142.35</strain>
    </source>
</reference>
<keyword evidence="5 6" id="KW-0206">Cytoskeleton</keyword>
<evidence type="ECO:0000256" key="5">
    <source>
        <dbReference type="ARBA" id="ARBA00023212"/>
    </source>
</evidence>
<dbReference type="PANTHER" id="PTHR11604:SF0">
    <property type="entry name" value="PROFILIN"/>
    <property type="match status" value="1"/>
</dbReference>
<dbReference type="InterPro" id="IPR048278">
    <property type="entry name" value="PFN"/>
</dbReference>
<organism evidence="8 9">
    <name type="scientific">Circinella minor</name>
    <dbReference type="NCBI Taxonomy" id="1195481"/>
    <lineage>
        <taxon>Eukaryota</taxon>
        <taxon>Fungi</taxon>
        <taxon>Fungi incertae sedis</taxon>
        <taxon>Mucoromycota</taxon>
        <taxon>Mucoromycotina</taxon>
        <taxon>Mucoromycetes</taxon>
        <taxon>Mucorales</taxon>
        <taxon>Lichtheimiaceae</taxon>
        <taxon>Circinella</taxon>
    </lineage>
</organism>
<dbReference type="PRINTS" id="PR00392">
    <property type="entry name" value="PROFILIN"/>
</dbReference>
<evidence type="ECO:0000313" key="9">
    <source>
        <dbReference type="Proteomes" id="UP000646827"/>
    </source>
</evidence>
<evidence type="ECO:0000313" key="8">
    <source>
        <dbReference type="EMBL" id="KAG2222115.1"/>
    </source>
</evidence>
<evidence type="ECO:0000256" key="6">
    <source>
        <dbReference type="RuleBase" id="RU003908"/>
    </source>
</evidence>
<dbReference type="Pfam" id="PF00235">
    <property type="entry name" value="Profilin"/>
    <property type="match status" value="1"/>
</dbReference>
<accession>A0A8H7S3P1</accession>
<comment type="subunit">
    <text evidence="6">Occurs in many kinds of cells as a complex with monomeric actin in a 1:1 ratio.</text>
</comment>
<evidence type="ECO:0000256" key="3">
    <source>
        <dbReference type="ARBA" id="ARBA00022490"/>
    </source>
</evidence>
<protein>
    <recommendedName>
        <fullName evidence="7">Profilin</fullName>
    </recommendedName>
</protein>
<comment type="subcellular location">
    <subcellularLocation>
        <location evidence="1">Cytoplasm</location>
        <location evidence="1">Cytoskeleton</location>
    </subcellularLocation>
</comment>
<comment type="caution">
    <text evidence="8">The sequence shown here is derived from an EMBL/GenBank/DDBJ whole genome shotgun (WGS) entry which is preliminary data.</text>
</comment>
<evidence type="ECO:0000256" key="1">
    <source>
        <dbReference type="ARBA" id="ARBA00004245"/>
    </source>
</evidence>
<dbReference type="SMART" id="SM00392">
    <property type="entry name" value="PROF"/>
    <property type="match status" value="1"/>
</dbReference>
<dbReference type="PANTHER" id="PTHR11604">
    <property type="entry name" value="PROFILIN"/>
    <property type="match status" value="1"/>
</dbReference>
<comment type="function">
    <text evidence="6">Binds to actin and affects the structure of the cytoskeleton. At high concentrations, profilin prevents the polymerization of actin, whereas it enhances it at low concentrations.</text>
</comment>
<evidence type="ECO:0000256" key="4">
    <source>
        <dbReference type="ARBA" id="ARBA00023203"/>
    </source>
</evidence>
<dbReference type="CDD" id="cd00148">
    <property type="entry name" value="PROF"/>
    <property type="match status" value="1"/>
</dbReference>
<evidence type="ECO:0000256" key="2">
    <source>
        <dbReference type="ARBA" id="ARBA00010058"/>
    </source>
</evidence>
<dbReference type="GO" id="GO:0005856">
    <property type="term" value="C:cytoskeleton"/>
    <property type="evidence" value="ECO:0007669"/>
    <property type="project" value="UniProtKB-SubCell"/>
</dbReference>
<dbReference type="Gene3D" id="3.30.450.30">
    <property type="entry name" value="Dynein light chain 2a, cytoplasmic"/>
    <property type="match status" value="1"/>
</dbReference>
<dbReference type="Proteomes" id="UP000646827">
    <property type="component" value="Unassembled WGS sequence"/>
</dbReference>
<dbReference type="InterPro" id="IPR027310">
    <property type="entry name" value="Profilin_CS"/>
</dbReference>
<dbReference type="PROSITE" id="PS00414">
    <property type="entry name" value="PROFILIN"/>
    <property type="match status" value="1"/>
</dbReference>
<keyword evidence="9" id="KW-1185">Reference proteome</keyword>
<dbReference type="InterPro" id="IPR005455">
    <property type="entry name" value="PFN_euk"/>
</dbReference>
<evidence type="ECO:0000256" key="7">
    <source>
        <dbReference type="RuleBase" id="RU003909"/>
    </source>
</evidence>
<dbReference type="SUPFAM" id="SSF55770">
    <property type="entry name" value="Profilin (actin-binding protein)"/>
    <property type="match status" value="1"/>
</dbReference>
<dbReference type="InterPro" id="IPR036140">
    <property type="entry name" value="PFN_sf"/>
</dbReference>
<dbReference type="GO" id="GO:0003785">
    <property type="term" value="F:actin monomer binding"/>
    <property type="evidence" value="ECO:0007669"/>
    <property type="project" value="TreeGrafter"/>
</dbReference>
<proteinExistence type="inferred from homology"/>
<dbReference type="PRINTS" id="PR01640">
    <property type="entry name" value="PROFILINPLNT"/>
</dbReference>
<sequence length="128" mass="13783">MSWQYYVDEYLMKNGNVSEGGIFGLKDGSPWATSPSFEVKSSDIKEIIAGLRDTNSPLFASGIHVAGIQYLTLKANGRSTYGKKGATGVCIAKAGQCLVIGVYKENIRGGDCANTVENMVGFLLENDY</sequence>
<comment type="similarity">
    <text evidence="2 7">Belongs to the profilin family.</text>
</comment>
<dbReference type="OrthoDB" id="421374at2759"/>
<gene>
    <name evidence="8" type="ORF">INT45_007551</name>
</gene>